<sequence>MFKADYRLADALLLLLYAAVCAAILLRVSIESTGYTSPDSEYYMEAARSLREGEQFYIHDLYGLHTGDASAKAYFTAWPVGYPTLIYMASWLSRLDLFWASKLLNLLFIGFGFLLMRHINRQYAFVLASIYGAFSIIEMYSYTWSEGVFIYGCLCFAYLMATIYNGKQSKTAFILLLGISAFIFVVRYIGIFTVGFLALATVYYWLRREHATSNKLLLVLLILCIFIGAYLGRNYYLIGHPTGIARIHTEMESIGEIAAMTIKSLAGEFFLIRRYYFTGTPDLLTWATIALQLPVLFIIGRALRSQGSLIKELRKNTLSHSCLLAALLYLALLVFLRSFSQFDPINYRLLSPFTFLVLFAAVHYVVALPEKSKALVRAKVLIFCFFVISLLLNLPKEYLLGKLLQP</sequence>
<feature type="transmembrane region" description="Helical" evidence="1">
    <location>
        <begin position="173"/>
        <end position="204"/>
    </location>
</feature>
<feature type="transmembrane region" description="Helical" evidence="1">
    <location>
        <begin position="148"/>
        <end position="166"/>
    </location>
</feature>
<keyword evidence="1" id="KW-0472">Membrane</keyword>
<gene>
    <name evidence="2" type="ORF">GCM10023188_26910</name>
</gene>
<organism evidence="2 3">
    <name type="scientific">Pontibacter saemangeumensis</name>
    <dbReference type="NCBI Taxonomy" id="1084525"/>
    <lineage>
        <taxon>Bacteria</taxon>
        <taxon>Pseudomonadati</taxon>
        <taxon>Bacteroidota</taxon>
        <taxon>Cytophagia</taxon>
        <taxon>Cytophagales</taxon>
        <taxon>Hymenobacteraceae</taxon>
        <taxon>Pontibacter</taxon>
    </lineage>
</organism>
<feature type="transmembrane region" description="Helical" evidence="1">
    <location>
        <begin position="374"/>
        <end position="394"/>
    </location>
</feature>
<comment type="caution">
    <text evidence="2">The sequence shown here is derived from an EMBL/GenBank/DDBJ whole genome shotgun (WGS) entry which is preliminary data.</text>
</comment>
<evidence type="ECO:0000313" key="3">
    <source>
        <dbReference type="Proteomes" id="UP001500552"/>
    </source>
</evidence>
<feature type="transmembrane region" description="Helical" evidence="1">
    <location>
        <begin position="97"/>
        <end position="116"/>
    </location>
</feature>
<evidence type="ECO:0000256" key="1">
    <source>
        <dbReference type="SAM" id="Phobius"/>
    </source>
</evidence>
<dbReference type="EMBL" id="BAABHC010000014">
    <property type="protein sequence ID" value="GAA4435149.1"/>
    <property type="molecule type" value="Genomic_DNA"/>
</dbReference>
<feature type="transmembrane region" description="Helical" evidence="1">
    <location>
        <begin position="321"/>
        <end position="339"/>
    </location>
</feature>
<feature type="transmembrane region" description="Helical" evidence="1">
    <location>
        <begin position="123"/>
        <end position="142"/>
    </location>
</feature>
<keyword evidence="3" id="KW-1185">Reference proteome</keyword>
<keyword evidence="1" id="KW-0812">Transmembrane</keyword>
<feature type="transmembrane region" description="Helical" evidence="1">
    <location>
        <begin position="345"/>
        <end position="367"/>
    </location>
</feature>
<keyword evidence="1" id="KW-1133">Transmembrane helix</keyword>
<feature type="transmembrane region" description="Helical" evidence="1">
    <location>
        <begin position="216"/>
        <end position="236"/>
    </location>
</feature>
<reference evidence="3" key="1">
    <citation type="journal article" date="2019" name="Int. J. Syst. Evol. Microbiol.">
        <title>The Global Catalogue of Microorganisms (GCM) 10K type strain sequencing project: providing services to taxonomists for standard genome sequencing and annotation.</title>
        <authorList>
            <consortium name="The Broad Institute Genomics Platform"/>
            <consortium name="The Broad Institute Genome Sequencing Center for Infectious Disease"/>
            <person name="Wu L."/>
            <person name="Ma J."/>
        </authorList>
    </citation>
    <scope>NUCLEOTIDE SEQUENCE [LARGE SCALE GENOMIC DNA]</scope>
    <source>
        <strain evidence="3">JCM 17926</strain>
    </source>
</reference>
<feature type="transmembrane region" description="Helical" evidence="1">
    <location>
        <begin position="257"/>
        <end position="277"/>
    </location>
</feature>
<dbReference type="Proteomes" id="UP001500552">
    <property type="component" value="Unassembled WGS sequence"/>
</dbReference>
<name>A0ABP8LTP3_9BACT</name>
<protein>
    <recommendedName>
        <fullName evidence="4">Dolichyl-phosphate-mannose-protein mannosyltransferase</fullName>
    </recommendedName>
</protein>
<feature type="transmembrane region" description="Helical" evidence="1">
    <location>
        <begin position="283"/>
        <end position="300"/>
    </location>
</feature>
<evidence type="ECO:0000313" key="2">
    <source>
        <dbReference type="EMBL" id="GAA4435149.1"/>
    </source>
</evidence>
<proteinExistence type="predicted"/>
<accession>A0ABP8LTP3</accession>
<feature type="transmembrane region" description="Helical" evidence="1">
    <location>
        <begin position="12"/>
        <end position="30"/>
    </location>
</feature>
<evidence type="ECO:0008006" key="4">
    <source>
        <dbReference type="Google" id="ProtNLM"/>
    </source>
</evidence>